<dbReference type="PANTHER" id="PTHR30537:SF74">
    <property type="entry name" value="HTH-TYPE TRANSCRIPTIONAL REGULATOR TRPI"/>
    <property type="match status" value="1"/>
</dbReference>
<name>A0A2A7SB92_BURGA</name>
<keyword evidence="2" id="KW-0805">Transcription regulation</keyword>
<keyword evidence="3" id="KW-0238">DNA-binding</keyword>
<evidence type="ECO:0000256" key="4">
    <source>
        <dbReference type="ARBA" id="ARBA00023163"/>
    </source>
</evidence>
<comment type="similarity">
    <text evidence="1">Belongs to the LysR transcriptional regulatory family.</text>
</comment>
<comment type="caution">
    <text evidence="6">The sequence shown here is derived from an EMBL/GenBank/DDBJ whole genome shotgun (WGS) entry which is preliminary data.</text>
</comment>
<dbReference type="FunFam" id="1.10.10.10:FF:000001">
    <property type="entry name" value="LysR family transcriptional regulator"/>
    <property type="match status" value="1"/>
</dbReference>
<dbReference type="InterPro" id="IPR036388">
    <property type="entry name" value="WH-like_DNA-bd_sf"/>
</dbReference>
<dbReference type="CDD" id="cd08432">
    <property type="entry name" value="PBP2_GcdR_TrpI_HvrB_AmpR_like"/>
    <property type="match status" value="1"/>
</dbReference>
<evidence type="ECO:0000313" key="7">
    <source>
        <dbReference type="Proteomes" id="UP000220629"/>
    </source>
</evidence>
<dbReference type="Pfam" id="PF00126">
    <property type="entry name" value="HTH_1"/>
    <property type="match status" value="1"/>
</dbReference>
<organism evidence="6 7">
    <name type="scientific">Burkholderia gladioli</name>
    <name type="common">Pseudomonas marginata</name>
    <name type="synonym">Phytomonas marginata</name>
    <dbReference type="NCBI Taxonomy" id="28095"/>
    <lineage>
        <taxon>Bacteria</taxon>
        <taxon>Pseudomonadati</taxon>
        <taxon>Pseudomonadota</taxon>
        <taxon>Betaproteobacteria</taxon>
        <taxon>Burkholderiales</taxon>
        <taxon>Burkholderiaceae</taxon>
        <taxon>Burkholderia</taxon>
    </lineage>
</organism>
<dbReference type="Gene3D" id="1.10.10.10">
    <property type="entry name" value="Winged helix-like DNA-binding domain superfamily/Winged helix DNA-binding domain"/>
    <property type="match status" value="1"/>
</dbReference>
<evidence type="ECO:0000256" key="1">
    <source>
        <dbReference type="ARBA" id="ARBA00009437"/>
    </source>
</evidence>
<dbReference type="GO" id="GO:0043565">
    <property type="term" value="F:sequence-specific DNA binding"/>
    <property type="evidence" value="ECO:0007669"/>
    <property type="project" value="TreeGrafter"/>
</dbReference>
<dbReference type="Proteomes" id="UP000220629">
    <property type="component" value="Unassembled WGS sequence"/>
</dbReference>
<dbReference type="InterPro" id="IPR000847">
    <property type="entry name" value="LysR_HTH_N"/>
</dbReference>
<dbReference type="EMBL" id="PDDY01000001">
    <property type="protein sequence ID" value="PEH40713.1"/>
    <property type="molecule type" value="Genomic_DNA"/>
</dbReference>
<evidence type="ECO:0000259" key="5">
    <source>
        <dbReference type="PROSITE" id="PS50931"/>
    </source>
</evidence>
<accession>A0A2A7SB92</accession>
<dbReference type="InterPro" id="IPR036390">
    <property type="entry name" value="WH_DNA-bd_sf"/>
</dbReference>
<keyword evidence="4" id="KW-0804">Transcription</keyword>
<dbReference type="GO" id="GO:0003700">
    <property type="term" value="F:DNA-binding transcription factor activity"/>
    <property type="evidence" value="ECO:0007669"/>
    <property type="project" value="InterPro"/>
</dbReference>
<dbReference type="PANTHER" id="PTHR30537">
    <property type="entry name" value="HTH-TYPE TRANSCRIPTIONAL REGULATOR"/>
    <property type="match status" value="1"/>
</dbReference>
<protein>
    <submittedName>
        <fullName evidence="6">LysR family transcriptional regulator</fullName>
    </submittedName>
</protein>
<evidence type="ECO:0000256" key="3">
    <source>
        <dbReference type="ARBA" id="ARBA00023125"/>
    </source>
</evidence>
<dbReference type="Gene3D" id="3.40.190.10">
    <property type="entry name" value="Periplasmic binding protein-like II"/>
    <property type="match status" value="2"/>
</dbReference>
<dbReference type="InterPro" id="IPR058163">
    <property type="entry name" value="LysR-type_TF_proteobact-type"/>
</dbReference>
<reference evidence="7" key="1">
    <citation type="submission" date="2017-09" db="EMBL/GenBank/DDBJ databases">
        <title>FDA dAtabase for Regulatory Grade micrObial Sequences (FDA-ARGOS): Supporting development and validation of Infectious Disease Dx tests.</title>
        <authorList>
            <person name="Minogue T."/>
            <person name="Wolcott M."/>
            <person name="Wasieloski L."/>
            <person name="Aguilar W."/>
            <person name="Moore D."/>
            <person name="Tallon L."/>
            <person name="Sadzewicz L."/>
            <person name="Ott S."/>
            <person name="Zhao X."/>
            <person name="Nagaraj S."/>
            <person name="Vavikolanu K."/>
            <person name="Aluvathingal J."/>
            <person name="Nadendla S."/>
            <person name="Sichtig H."/>
        </authorList>
    </citation>
    <scope>NUCLEOTIDE SEQUENCE [LARGE SCALE GENOMIC DNA]</scope>
    <source>
        <strain evidence="7">FDAARGOS_390</strain>
    </source>
</reference>
<proteinExistence type="inferred from homology"/>
<dbReference type="Pfam" id="PF03466">
    <property type="entry name" value="LysR_substrate"/>
    <property type="match status" value="1"/>
</dbReference>
<dbReference type="InterPro" id="IPR005119">
    <property type="entry name" value="LysR_subst-bd"/>
</dbReference>
<dbReference type="PRINTS" id="PR00039">
    <property type="entry name" value="HTHLYSR"/>
</dbReference>
<dbReference type="AlphaFoldDB" id="A0A2A7SB92"/>
<dbReference type="GO" id="GO:0006351">
    <property type="term" value="P:DNA-templated transcription"/>
    <property type="evidence" value="ECO:0007669"/>
    <property type="project" value="TreeGrafter"/>
</dbReference>
<gene>
    <name evidence="6" type="ORF">CRM94_00155</name>
</gene>
<sequence length="332" mass="36147">MASAKRLKNLPSLDFLRGFECAARHLSFTKAGQELNVTQSAVSRQVKALEERLRIELFHRHIRALTLTDEGRALYGAISGALSDIEHAIDALSECVAQRAVSLSTTASFAALWLIPRLSSFRVKHPDIDVRVSATNEIEDIRRKRLNFAVRYIAPDMLAPGMRVLFRERVVAVCSPSLASAHGMPIRTPADLERHVLLHMGDARGQAPWYSWSTLQKALGVPRMKQAGGLTFSQYDQLVQAAVDGHGIAIGRRPLVDGLIRQGRLVELFGDCSVPSGSYVLLNNDEMSGSADAAVLVDWLLGEAGRHGAPRIARAEPIAIGEGAAPRLHSVG</sequence>
<feature type="domain" description="HTH lysR-type" evidence="5">
    <location>
        <begin position="13"/>
        <end position="68"/>
    </location>
</feature>
<dbReference type="SUPFAM" id="SSF53850">
    <property type="entry name" value="Periplasmic binding protein-like II"/>
    <property type="match status" value="1"/>
</dbReference>
<dbReference type="PROSITE" id="PS50931">
    <property type="entry name" value="HTH_LYSR"/>
    <property type="match status" value="1"/>
</dbReference>
<evidence type="ECO:0000313" key="6">
    <source>
        <dbReference type="EMBL" id="PEH40713.1"/>
    </source>
</evidence>
<evidence type="ECO:0000256" key="2">
    <source>
        <dbReference type="ARBA" id="ARBA00023015"/>
    </source>
</evidence>
<dbReference type="SUPFAM" id="SSF46785">
    <property type="entry name" value="Winged helix' DNA-binding domain"/>
    <property type="match status" value="1"/>
</dbReference>